<name>A0A4Q5A922_9BIFI</name>
<accession>A0A4Q5A922</accession>
<evidence type="ECO:0008006" key="3">
    <source>
        <dbReference type="Google" id="ProtNLM"/>
    </source>
</evidence>
<dbReference type="EMBL" id="RYUM01000003">
    <property type="protein sequence ID" value="RYQ20895.1"/>
    <property type="molecule type" value="Genomic_DNA"/>
</dbReference>
<dbReference type="RefSeq" id="WP_129863991.1">
    <property type="nucleotide sequence ID" value="NZ_RYUM01000003.1"/>
</dbReference>
<protein>
    <recommendedName>
        <fullName evidence="3">ATP-dependent serine Clp protease</fullName>
    </recommendedName>
</protein>
<reference evidence="1 2" key="1">
    <citation type="submission" date="2018-12" db="EMBL/GenBank/DDBJ databases">
        <title>Unveiling genomic diversity among members of the Bifidobacterium pseudolongum species, a widely distributed gut commensal of the animal kingdom.</title>
        <authorList>
            <person name="Lugli G.A."/>
            <person name="Duranti S."/>
            <person name="Albert K."/>
            <person name="Mancabelli L."/>
            <person name="Napoli S."/>
            <person name="Viappiani A."/>
            <person name="Anzalone R."/>
            <person name="Longhi G."/>
            <person name="Milani C."/>
            <person name="Turroni F."/>
            <person name="Alessandri G."/>
            <person name="Sela D.A."/>
            <person name="Van Sinderen D."/>
            <person name="Ventura M."/>
        </authorList>
    </citation>
    <scope>NUCLEOTIDE SEQUENCE [LARGE SCALE GENOMIC DNA]</scope>
    <source>
        <strain evidence="1 2">2071B</strain>
    </source>
</reference>
<organism evidence="1 2">
    <name type="scientific">Bifidobacterium pseudolongum subsp. globosum</name>
    <dbReference type="NCBI Taxonomy" id="1690"/>
    <lineage>
        <taxon>Bacteria</taxon>
        <taxon>Bacillati</taxon>
        <taxon>Actinomycetota</taxon>
        <taxon>Actinomycetes</taxon>
        <taxon>Bifidobacteriales</taxon>
        <taxon>Bifidobacteriaceae</taxon>
        <taxon>Bifidobacterium</taxon>
    </lineage>
</organism>
<dbReference type="AlphaFoldDB" id="A0A4Q5A922"/>
<proteinExistence type="predicted"/>
<dbReference type="Proteomes" id="UP000291187">
    <property type="component" value="Unassembled WGS sequence"/>
</dbReference>
<sequence length="123" mass="13305">MSDNQPTLAEFEAWDADAEAAAIGEVAQRSHVRHIIKNGEYWALTPDGETYKLPLDLSVDDFKRLSDADSDAESIDGIISIITAFAGKEQAKKLAAQPVTVVAYLLQDYAAILARIQGADLGK</sequence>
<evidence type="ECO:0000313" key="2">
    <source>
        <dbReference type="Proteomes" id="UP000291187"/>
    </source>
</evidence>
<comment type="caution">
    <text evidence="1">The sequence shown here is derived from an EMBL/GenBank/DDBJ whole genome shotgun (WGS) entry which is preliminary data.</text>
</comment>
<gene>
    <name evidence="1" type="ORF">PG2071B_0316</name>
</gene>
<evidence type="ECO:0000313" key="1">
    <source>
        <dbReference type="EMBL" id="RYQ20895.1"/>
    </source>
</evidence>